<protein>
    <recommendedName>
        <fullName evidence="6">Ubiquitin-like 1-activating enzyme E1A</fullName>
    </recommendedName>
</protein>
<sequence length="329" mass="36026">MESVSELLTEQEAAIYDRQIRIWGADAQRKLSKARILVVGITGVVAETCKNIVLAGIGSLVLMDDSPMTFEASAANFLVPFDELEGQGNSIATVCASSLRDFNPMVQVSVEEGGISSKPDEFYDRFDAVIMGRSSLTLRTQVNEACRKRPHRVAFYSVDCRGTCGSLFVDLQRHSFTSKKAGDDKAAQQDISFPSLQEALNVPWSSFNKRTSKLLFALRIIDQFEVDVGRRPGQLSSQDLPDLISYRGKMCAIQKVPESFVPDNLLQKLASVGGTELPPVCAIIGGILGQELIKAMSCKGEPLKNFFFFDASDGKGIIECVVPSQMNDH</sequence>
<evidence type="ECO:0000313" key="8">
    <source>
        <dbReference type="EMBL" id="CAK9190205.1"/>
    </source>
</evidence>
<dbReference type="InterPro" id="IPR035985">
    <property type="entry name" value="Ubiquitin-activating_enz"/>
</dbReference>
<keyword evidence="4" id="KW-0833">Ubl conjugation pathway</keyword>
<evidence type="ECO:0000256" key="4">
    <source>
        <dbReference type="ARBA" id="ARBA00022786"/>
    </source>
</evidence>
<accession>A0ABP0T9A4</accession>
<evidence type="ECO:0000256" key="6">
    <source>
        <dbReference type="ARBA" id="ARBA00044354"/>
    </source>
</evidence>
<comment type="similarity">
    <text evidence="3">Belongs to the ubiquitin-activating E1 family.</text>
</comment>
<reference evidence="8 9" key="1">
    <citation type="submission" date="2024-02" db="EMBL/GenBank/DDBJ databases">
        <authorList>
            <consortium name="ELIXIR-Norway"/>
            <consortium name="Elixir Norway"/>
        </authorList>
    </citation>
    <scope>NUCLEOTIDE SEQUENCE [LARGE SCALE GENOMIC DNA]</scope>
</reference>
<keyword evidence="5" id="KW-0539">Nucleus</keyword>
<gene>
    <name evidence="8" type="ORF">CSSPTR1EN2_LOCUS755</name>
</gene>
<keyword evidence="9" id="KW-1185">Reference proteome</keyword>
<dbReference type="InterPro" id="IPR045886">
    <property type="entry name" value="ThiF/MoeB/HesA"/>
</dbReference>
<evidence type="ECO:0000256" key="5">
    <source>
        <dbReference type="ARBA" id="ARBA00023242"/>
    </source>
</evidence>
<evidence type="ECO:0000313" key="9">
    <source>
        <dbReference type="Proteomes" id="UP001497512"/>
    </source>
</evidence>
<dbReference type="PRINTS" id="PR01849">
    <property type="entry name" value="UBIQUITINACT"/>
</dbReference>
<evidence type="ECO:0000259" key="7">
    <source>
        <dbReference type="Pfam" id="PF00899"/>
    </source>
</evidence>
<dbReference type="Pfam" id="PF00899">
    <property type="entry name" value="ThiF"/>
    <property type="match status" value="1"/>
</dbReference>
<dbReference type="PANTHER" id="PTHR10953">
    <property type="entry name" value="UBIQUITIN-ACTIVATING ENZYME E1"/>
    <property type="match status" value="1"/>
</dbReference>
<evidence type="ECO:0000256" key="3">
    <source>
        <dbReference type="ARBA" id="ARBA00005673"/>
    </source>
</evidence>
<comment type="pathway">
    <text evidence="2">Protein modification; protein sumoylation.</text>
</comment>
<dbReference type="Gene3D" id="3.40.50.720">
    <property type="entry name" value="NAD(P)-binding Rossmann-like Domain"/>
    <property type="match status" value="1"/>
</dbReference>
<dbReference type="SUPFAM" id="SSF69572">
    <property type="entry name" value="Activating enzymes of the ubiquitin-like proteins"/>
    <property type="match status" value="1"/>
</dbReference>
<comment type="subcellular location">
    <subcellularLocation>
        <location evidence="1">Nucleus</location>
    </subcellularLocation>
</comment>
<evidence type="ECO:0000256" key="2">
    <source>
        <dbReference type="ARBA" id="ARBA00004718"/>
    </source>
</evidence>
<evidence type="ECO:0000256" key="1">
    <source>
        <dbReference type="ARBA" id="ARBA00004123"/>
    </source>
</evidence>
<proteinExistence type="inferred from homology"/>
<feature type="domain" description="THIF-type NAD/FAD binding fold" evidence="7">
    <location>
        <begin position="16"/>
        <end position="313"/>
    </location>
</feature>
<dbReference type="EMBL" id="OZ019893">
    <property type="protein sequence ID" value="CAK9190205.1"/>
    <property type="molecule type" value="Genomic_DNA"/>
</dbReference>
<dbReference type="PANTHER" id="PTHR10953:SF162">
    <property type="entry name" value="SUMO-ACTIVATING ENZYME SUBUNIT 1"/>
    <property type="match status" value="1"/>
</dbReference>
<dbReference type="InterPro" id="IPR000594">
    <property type="entry name" value="ThiF_NAD_FAD-bd"/>
</dbReference>
<organism evidence="8 9">
    <name type="scientific">Sphagnum troendelagicum</name>
    <dbReference type="NCBI Taxonomy" id="128251"/>
    <lineage>
        <taxon>Eukaryota</taxon>
        <taxon>Viridiplantae</taxon>
        <taxon>Streptophyta</taxon>
        <taxon>Embryophyta</taxon>
        <taxon>Bryophyta</taxon>
        <taxon>Sphagnophytina</taxon>
        <taxon>Sphagnopsida</taxon>
        <taxon>Sphagnales</taxon>
        <taxon>Sphagnaceae</taxon>
        <taxon>Sphagnum</taxon>
    </lineage>
</organism>
<dbReference type="InterPro" id="IPR000011">
    <property type="entry name" value="UBQ/SUMO-activ_enz_E1-like"/>
</dbReference>
<name>A0ABP0T9A4_9BRYO</name>
<dbReference type="Proteomes" id="UP001497512">
    <property type="component" value="Chromosome 1"/>
</dbReference>